<evidence type="ECO:0000256" key="1">
    <source>
        <dbReference type="SAM" id="MobiDB-lite"/>
    </source>
</evidence>
<sequence>MGRHRAPELGAGRGSVVLMDTARSTRARAASGDTAGVDFSVAEAVMDDLTLITADDLLLDRIAAGQGDVFPEPATGVRSGPGGLAPLLATWRADIVDPQWPDAPTVDEAIRAAAPKARPARRALRPILGVAVAISALLFGSAAIGAQHAQPGDALWPLAQVLYADHATSVQAGLAVKASLGIARDALVQHQPQSALVALTSASGEVQKVLTTDGKQALQDDLTRLWNEATNSLQATVSGSSPRPTIPDVSRPVVAGTSKPSAGTTRDSGVPPATAADAGRGTGSGSASVHPSTAAAPTVPARTTGPSRATVVPPPVVIPRTTVVTPAPTTASGPSGTDATTTPDPSPSTSPSSTDPGTTAGSQASTETSTTSELPTQTQTPDGQTTAVAPQDVSAADITT</sequence>
<organism evidence="3 4">
    <name type="scientific">Nakamurella panacisegetis</name>
    <dbReference type="NCBI Taxonomy" id="1090615"/>
    <lineage>
        <taxon>Bacteria</taxon>
        <taxon>Bacillati</taxon>
        <taxon>Actinomycetota</taxon>
        <taxon>Actinomycetes</taxon>
        <taxon>Nakamurellales</taxon>
        <taxon>Nakamurellaceae</taxon>
        <taxon>Nakamurella</taxon>
    </lineage>
</organism>
<protein>
    <recommendedName>
        <fullName evidence="5">Anti-sigma-D factor RsdA to sigma factor binding region</fullName>
    </recommendedName>
</protein>
<dbReference type="STRING" id="1090615.SAMN04515671_2611"/>
<reference evidence="3 4" key="1">
    <citation type="submission" date="2016-10" db="EMBL/GenBank/DDBJ databases">
        <authorList>
            <person name="de Groot N.N."/>
        </authorList>
    </citation>
    <scope>NUCLEOTIDE SEQUENCE [LARGE SCALE GENOMIC DNA]</scope>
    <source>
        <strain evidence="4">P4-7,KCTC 19426,CECT 7604</strain>
    </source>
</reference>
<evidence type="ECO:0008006" key="5">
    <source>
        <dbReference type="Google" id="ProtNLM"/>
    </source>
</evidence>
<evidence type="ECO:0000256" key="2">
    <source>
        <dbReference type="SAM" id="Phobius"/>
    </source>
</evidence>
<evidence type="ECO:0000313" key="3">
    <source>
        <dbReference type="EMBL" id="SDO99730.1"/>
    </source>
</evidence>
<keyword evidence="2" id="KW-1133">Transmembrane helix</keyword>
<feature type="region of interest" description="Disordered" evidence="1">
    <location>
        <begin position="233"/>
        <end position="400"/>
    </location>
</feature>
<keyword evidence="2" id="KW-0812">Transmembrane</keyword>
<dbReference type="AlphaFoldDB" id="A0A1H0P4W4"/>
<dbReference type="RefSeq" id="WP_090476460.1">
    <property type="nucleotide sequence ID" value="NZ_LT629710.1"/>
</dbReference>
<proteinExistence type="predicted"/>
<dbReference type="OrthoDB" id="5191711at2"/>
<feature type="compositionally biased region" description="Polar residues" evidence="1">
    <location>
        <begin position="258"/>
        <end position="267"/>
    </location>
</feature>
<gene>
    <name evidence="3" type="ORF">SAMN04515671_2611</name>
</gene>
<evidence type="ECO:0000313" key="4">
    <source>
        <dbReference type="Proteomes" id="UP000198741"/>
    </source>
</evidence>
<keyword evidence="4" id="KW-1185">Reference proteome</keyword>
<keyword evidence="2" id="KW-0472">Membrane</keyword>
<dbReference type="Proteomes" id="UP000198741">
    <property type="component" value="Chromosome I"/>
</dbReference>
<accession>A0A1H0P4W4</accession>
<feature type="compositionally biased region" description="Low complexity" evidence="1">
    <location>
        <begin position="318"/>
        <end position="386"/>
    </location>
</feature>
<feature type="transmembrane region" description="Helical" evidence="2">
    <location>
        <begin position="126"/>
        <end position="146"/>
    </location>
</feature>
<feature type="compositionally biased region" description="Low complexity" evidence="1">
    <location>
        <begin position="291"/>
        <end position="311"/>
    </location>
</feature>
<feature type="compositionally biased region" description="Polar residues" evidence="1">
    <location>
        <begin position="233"/>
        <end position="243"/>
    </location>
</feature>
<name>A0A1H0P4W4_9ACTN</name>
<dbReference type="EMBL" id="LT629710">
    <property type="protein sequence ID" value="SDO99730.1"/>
    <property type="molecule type" value="Genomic_DNA"/>
</dbReference>